<proteinExistence type="predicted"/>
<dbReference type="Proteomes" id="UP000263486">
    <property type="component" value="Unassembled WGS sequence"/>
</dbReference>
<gene>
    <name evidence="1" type="ORF">DYH56_04895</name>
</gene>
<protein>
    <recommendedName>
        <fullName evidence="3">DUF1641 domain-containing protein</fullName>
    </recommendedName>
</protein>
<evidence type="ECO:0008006" key="3">
    <source>
        <dbReference type="Google" id="ProtNLM"/>
    </source>
</evidence>
<dbReference type="EMBL" id="QUAJ01000006">
    <property type="protein sequence ID" value="REI42059.1"/>
    <property type="molecule type" value="Genomic_DNA"/>
</dbReference>
<accession>A0ABX9KIK5</accession>
<name>A0ABX9KIK5_9FUSO</name>
<evidence type="ECO:0000313" key="2">
    <source>
        <dbReference type="Proteomes" id="UP000263486"/>
    </source>
</evidence>
<evidence type="ECO:0000313" key="1">
    <source>
        <dbReference type="EMBL" id="REI42059.1"/>
    </source>
</evidence>
<reference evidence="1 2" key="1">
    <citation type="submission" date="2018-08" db="EMBL/GenBank/DDBJ databases">
        <title>Draft genome sequence of Psychrilyobacter sp. strain SD5 isolated from Black Sea water.</title>
        <authorList>
            <person name="Yadav S."/>
            <person name="Villanueva L."/>
            <person name="Damste J.S.S."/>
        </authorList>
    </citation>
    <scope>NUCLEOTIDE SEQUENCE [LARGE SCALE GENOMIC DNA]</scope>
    <source>
        <strain evidence="1 2">SD5</strain>
    </source>
</reference>
<sequence length="131" mass="15486">MEKNNYENLKEELTKLWNRERADNFLEEIVDKIDEDQLECLSKMIIYIADKTPDLDEIKLTEIANSLDTFDGSLEFLEYFFKMTQPDLVDSMMENLKADPEEVIDLLESMEDQGIIEYLAEFGSFYVWFKG</sequence>
<organism evidence="1 2">
    <name type="scientific">Psychrilyobacter piezotolerans</name>
    <dbReference type="NCBI Taxonomy" id="2293438"/>
    <lineage>
        <taxon>Bacteria</taxon>
        <taxon>Fusobacteriati</taxon>
        <taxon>Fusobacteriota</taxon>
        <taxon>Fusobacteriia</taxon>
        <taxon>Fusobacteriales</taxon>
        <taxon>Fusobacteriaceae</taxon>
        <taxon>Psychrilyobacter</taxon>
    </lineage>
</organism>
<comment type="caution">
    <text evidence="1">The sequence shown here is derived from an EMBL/GenBank/DDBJ whole genome shotgun (WGS) entry which is preliminary data.</text>
</comment>
<keyword evidence="2" id="KW-1185">Reference proteome</keyword>
<dbReference type="RefSeq" id="WP_114641743.1">
    <property type="nucleotide sequence ID" value="NZ_JAACIO010000007.1"/>
</dbReference>